<organism evidence="7 8">
    <name type="scientific">Pseudooctadecabacter jejudonensis</name>
    <dbReference type="NCBI Taxonomy" id="1391910"/>
    <lineage>
        <taxon>Bacteria</taxon>
        <taxon>Pseudomonadati</taxon>
        <taxon>Pseudomonadota</taxon>
        <taxon>Alphaproteobacteria</taxon>
        <taxon>Rhodobacterales</taxon>
        <taxon>Paracoccaceae</taxon>
        <taxon>Pseudooctadecabacter</taxon>
    </lineage>
</organism>
<reference evidence="7 8" key="1">
    <citation type="submission" date="2017-03" db="EMBL/GenBank/DDBJ databases">
        <authorList>
            <person name="Afonso C.L."/>
            <person name="Miller P.J."/>
            <person name="Scott M.A."/>
            <person name="Spackman E."/>
            <person name="Goraichik I."/>
            <person name="Dimitrov K.M."/>
            <person name="Suarez D.L."/>
            <person name="Swayne D.E."/>
        </authorList>
    </citation>
    <scope>NUCLEOTIDE SEQUENCE [LARGE SCALE GENOMIC DNA]</scope>
    <source>
        <strain evidence="7 8">CECT 8397</strain>
    </source>
</reference>
<dbReference type="GO" id="GO:0005975">
    <property type="term" value="P:carbohydrate metabolic process"/>
    <property type="evidence" value="ECO:0007669"/>
    <property type="project" value="InterPro"/>
</dbReference>
<keyword evidence="8" id="KW-1185">Reference proteome</keyword>
<keyword evidence="4" id="KW-0732">Signal</keyword>
<gene>
    <name evidence="7" type="ORF">PSJ8397_02408</name>
</gene>
<evidence type="ECO:0000259" key="6">
    <source>
        <dbReference type="Pfam" id="PF01522"/>
    </source>
</evidence>
<dbReference type="SUPFAM" id="SSF88713">
    <property type="entry name" value="Glycoside hydrolase/deacetylase"/>
    <property type="match status" value="1"/>
</dbReference>
<dbReference type="Gene3D" id="3.20.20.370">
    <property type="entry name" value="Glycoside hydrolase/deacetylase"/>
    <property type="match status" value="1"/>
</dbReference>
<evidence type="ECO:0000256" key="5">
    <source>
        <dbReference type="ARBA" id="ARBA00032976"/>
    </source>
</evidence>
<dbReference type="InterPro" id="IPR051398">
    <property type="entry name" value="Polysacch_Deacetylase"/>
</dbReference>
<proteinExistence type="inferred from homology"/>
<dbReference type="RefSeq" id="WP_085864794.1">
    <property type="nucleotide sequence ID" value="NZ_FWFT01000003.1"/>
</dbReference>
<dbReference type="GO" id="GO:0016810">
    <property type="term" value="F:hydrolase activity, acting on carbon-nitrogen (but not peptide) bonds"/>
    <property type="evidence" value="ECO:0007669"/>
    <property type="project" value="InterPro"/>
</dbReference>
<dbReference type="InterPro" id="IPR002509">
    <property type="entry name" value="NODB_dom"/>
</dbReference>
<dbReference type="OrthoDB" id="9782872at2"/>
<feature type="domain" description="NodB homology" evidence="6">
    <location>
        <begin position="103"/>
        <end position="187"/>
    </location>
</feature>
<evidence type="ECO:0000256" key="1">
    <source>
        <dbReference type="ARBA" id="ARBA00003236"/>
    </source>
</evidence>
<accession>A0A1Y5ST76</accession>
<dbReference type="EMBL" id="FWFT01000003">
    <property type="protein sequence ID" value="SLN45959.1"/>
    <property type="molecule type" value="Genomic_DNA"/>
</dbReference>
<comment type="similarity">
    <text evidence="2">Belongs to the polysaccharide deacetylase family.</text>
</comment>
<dbReference type="Proteomes" id="UP000193623">
    <property type="component" value="Unassembled WGS sequence"/>
</dbReference>
<sequence length="377" mass="41164">MADRRKIRALRVGLAGAGVLLGLVLFAAGAAIWGAAVIAASVVSLAWRRGVPIMVYHSVSPDASWLPWARNISVRPEVFARHMGHLARSGWTVVPDQLLGTDRPVPRRAVVLHFDDAYLNTLIHAVPVLRDHALPATIFASSDFIDPSTGLRTQERDIGYLNGAELRHIDEDPLFEIGCHGKDHARVPVAGQGHDRPDACAWGPETAWLWSLMPGNKSRWFEGAPPAAPYVPANDSSLTGRIVQDGSVEDEAAFHARVRTQLQQARIHLSGLLGRDITYLCWPFDRVTPAALKAAKAAGFQRFTGGRGDNRNVTDPVVLSRTHVNDFAAGAAPLWVETLVFRAKLEVASGNLLWLPITLVANRRRKRASPFLHGHIA</sequence>
<dbReference type="PANTHER" id="PTHR34216:SF7">
    <property type="entry name" value="POLY-BETA-1,6-N-ACETYL-D-GLUCOSAMINE N-DEACETYLASE"/>
    <property type="match status" value="1"/>
</dbReference>
<comment type="function">
    <text evidence="1">Is involved in generating a small heat-stable compound (Nod), an acylated oligomer of N-acetylglucosamine, that stimulates mitosis in various plant protoplasts.</text>
</comment>
<evidence type="ECO:0000256" key="4">
    <source>
        <dbReference type="ARBA" id="ARBA00022729"/>
    </source>
</evidence>
<evidence type="ECO:0000313" key="7">
    <source>
        <dbReference type="EMBL" id="SLN45959.1"/>
    </source>
</evidence>
<name>A0A1Y5ST76_9RHOB</name>
<dbReference type="Pfam" id="PF01522">
    <property type="entry name" value="Polysacc_deac_1"/>
    <property type="match status" value="1"/>
</dbReference>
<evidence type="ECO:0000313" key="8">
    <source>
        <dbReference type="Proteomes" id="UP000193623"/>
    </source>
</evidence>
<dbReference type="PANTHER" id="PTHR34216">
    <property type="match status" value="1"/>
</dbReference>
<protein>
    <recommendedName>
        <fullName evidence="3">Chitooligosaccharide deacetylase</fullName>
    </recommendedName>
    <alternativeName>
        <fullName evidence="5">Nodulation protein B</fullName>
    </alternativeName>
</protein>
<dbReference type="InterPro" id="IPR011330">
    <property type="entry name" value="Glyco_hydro/deAcase_b/a-brl"/>
</dbReference>
<dbReference type="AlphaFoldDB" id="A0A1Y5ST76"/>
<evidence type="ECO:0000256" key="2">
    <source>
        <dbReference type="ARBA" id="ARBA00010973"/>
    </source>
</evidence>
<evidence type="ECO:0000256" key="3">
    <source>
        <dbReference type="ARBA" id="ARBA00020071"/>
    </source>
</evidence>